<feature type="signal peptide" evidence="1">
    <location>
        <begin position="1"/>
        <end position="20"/>
    </location>
</feature>
<dbReference type="Proteomes" id="UP000321532">
    <property type="component" value="Unassembled WGS sequence"/>
</dbReference>
<dbReference type="OrthoDB" id="5431540at2"/>
<evidence type="ECO:0008006" key="4">
    <source>
        <dbReference type="Google" id="ProtNLM"/>
    </source>
</evidence>
<keyword evidence="3" id="KW-1185">Reference proteome</keyword>
<dbReference type="EMBL" id="BJYS01000027">
    <property type="protein sequence ID" value="GEO05812.1"/>
    <property type="molecule type" value="Genomic_DNA"/>
</dbReference>
<feature type="chain" id="PRO_5021927909" description="DUF922 domain-containing protein" evidence="1">
    <location>
        <begin position="21"/>
        <end position="190"/>
    </location>
</feature>
<evidence type="ECO:0000313" key="3">
    <source>
        <dbReference type="Proteomes" id="UP000321532"/>
    </source>
</evidence>
<proteinExistence type="predicted"/>
<dbReference type="RefSeq" id="WP_146900597.1">
    <property type="nucleotide sequence ID" value="NZ_BJYS01000027.1"/>
</dbReference>
<name>A0A512B1I1_9BACT</name>
<protein>
    <recommendedName>
        <fullName evidence="4">DUF922 domain-containing protein</fullName>
    </recommendedName>
</protein>
<keyword evidence="1" id="KW-0732">Signal</keyword>
<comment type="caution">
    <text evidence="2">The sequence shown here is derived from an EMBL/GenBank/DDBJ whole genome shotgun (WGS) entry which is preliminary data.</text>
</comment>
<evidence type="ECO:0000313" key="2">
    <source>
        <dbReference type="EMBL" id="GEO05812.1"/>
    </source>
</evidence>
<dbReference type="InterPro" id="IPR010321">
    <property type="entry name" value="DUF922"/>
</dbReference>
<accession>A0A512B1I1</accession>
<dbReference type="AlphaFoldDB" id="A0A512B1I1"/>
<dbReference type="Pfam" id="PF06037">
    <property type="entry name" value="DUF922"/>
    <property type="match status" value="1"/>
</dbReference>
<organism evidence="2 3">
    <name type="scientific">Adhaeribacter aerolatus</name>
    <dbReference type="NCBI Taxonomy" id="670289"/>
    <lineage>
        <taxon>Bacteria</taxon>
        <taxon>Pseudomonadati</taxon>
        <taxon>Bacteroidota</taxon>
        <taxon>Cytophagia</taxon>
        <taxon>Cytophagales</taxon>
        <taxon>Hymenobacteraceae</taxon>
        <taxon>Adhaeribacter</taxon>
    </lineage>
</organism>
<evidence type="ECO:0000256" key="1">
    <source>
        <dbReference type="SAM" id="SignalP"/>
    </source>
</evidence>
<sequence>MVTNLLFLILFLLNPFISDSKNPASATNEETGILWTNSRRLTWDDFKSPADEKESLHAMTSTNIAVKANCIGNQMRFEVKCVFVTKDSWTKNRMSHKLLAHEQMHFDLTEVHARLLRQKLNETAAVCGNSRLKLDPIVEKHFAAWKSEQDQYDEETNHGLLEEKQKVWEEKIANRLAQLESFSYRTYALK</sequence>
<gene>
    <name evidence="2" type="ORF">AAE02nite_34760</name>
</gene>
<reference evidence="2 3" key="1">
    <citation type="submission" date="2019-07" db="EMBL/GenBank/DDBJ databases">
        <title>Whole genome shotgun sequence of Adhaeribacter aerolatus NBRC 106133.</title>
        <authorList>
            <person name="Hosoyama A."/>
            <person name="Uohara A."/>
            <person name="Ohji S."/>
            <person name="Ichikawa N."/>
        </authorList>
    </citation>
    <scope>NUCLEOTIDE SEQUENCE [LARGE SCALE GENOMIC DNA]</scope>
    <source>
        <strain evidence="2 3">NBRC 106133</strain>
    </source>
</reference>